<evidence type="ECO:0000256" key="1">
    <source>
        <dbReference type="SAM" id="Phobius"/>
    </source>
</evidence>
<gene>
    <name evidence="2" type="ORF">Hsar01_02310</name>
</gene>
<organism evidence="2 3">
    <name type="scientific">Haloferula sargassicola</name>
    <dbReference type="NCBI Taxonomy" id="490096"/>
    <lineage>
        <taxon>Bacteria</taxon>
        <taxon>Pseudomonadati</taxon>
        <taxon>Verrucomicrobiota</taxon>
        <taxon>Verrucomicrobiia</taxon>
        <taxon>Verrucomicrobiales</taxon>
        <taxon>Verrucomicrobiaceae</taxon>
        <taxon>Haloferula</taxon>
    </lineage>
</organism>
<dbReference type="Proteomes" id="UP001476282">
    <property type="component" value="Unassembled WGS sequence"/>
</dbReference>
<feature type="transmembrane region" description="Helical" evidence="1">
    <location>
        <begin position="16"/>
        <end position="34"/>
    </location>
</feature>
<protein>
    <recommendedName>
        <fullName evidence="4">Peptidase</fullName>
    </recommendedName>
</protein>
<dbReference type="EMBL" id="BAABRI010000011">
    <property type="protein sequence ID" value="GAA5483083.1"/>
    <property type="molecule type" value="Genomic_DNA"/>
</dbReference>
<accession>A0ABP9UNC9</accession>
<evidence type="ECO:0000313" key="2">
    <source>
        <dbReference type="EMBL" id="GAA5483083.1"/>
    </source>
</evidence>
<feature type="transmembrane region" description="Helical" evidence="1">
    <location>
        <begin position="167"/>
        <end position="183"/>
    </location>
</feature>
<dbReference type="PANTHER" id="PTHR40115">
    <property type="entry name" value="INNER MEMBRANE PROTEIN WITH PEPSY TM HELIX"/>
    <property type="match status" value="1"/>
</dbReference>
<sequence length="184" mass="21133">MRRGFRYWLLTIHRDCGYFFAGMVIVFALSGVALNHRDDWNPSFMVERREIQADLPQDRSELDRELLQAVLAEAGIDDRYRTHDFPSAAKLKVFTEAGSALINLRTGEGEYEALRRRPVFYQVNFLHLNPRGWWKYYSDLFSLALIAVTLSGLFLARGRFGFRWRGAILGLLGLVAPLVFLGMG</sequence>
<keyword evidence="1" id="KW-0812">Transmembrane</keyword>
<proteinExistence type="predicted"/>
<dbReference type="InterPro" id="IPR032307">
    <property type="entry name" value="PepSY_TM-like_2"/>
</dbReference>
<dbReference type="RefSeq" id="WP_353567207.1">
    <property type="nucleotide sequence ID" value="NZ_BAABRI010000011.1"/>
</dbReference>
<name>A0ABP9UNC9_9BACT</name>
<keyword evidence="1" id="KW-1133">Transmembrane helix</keyword>
<evidence type="ECO:0000313" key="3">
    <source>
        <dbReference type="Proteomes" id="UP001476282"/>
    </source>
</evidence>
<feature type="transmembrane region" description="Helical" evidence="1">
    <location>
        <begin position="136"/>
        <end position="155"/>
    </location>
</feature>
<evidence type="ECO:0008006" key="4">
    <source>
        <dbReference type="Google" id="ProtNLM"/>
    </source>
</evidence>
<dbReference type="Pfam" id="PF16357">
    <property type="entry name" value="PepSY_TM_like_2"/>
    <property type="match status" value="1"/>
</dbReference>
<keyword evidence="3" id="KW-1185">Reference proteome</keyword>
<reference evidence="2 3" key="1">
    <citation type="submission" date="2024-02" db="EMBL/GenBank/DDBJ databases">
        <title>Haloferula sargassicola NBRC 104335.</title>
        <authorList>
            <person name="Ichikawa N."/>
            <person name="Katano-Makiyama Y."/>
            <person name="Hidaka K."/>
        </authorList>
    </citation>
    <scope>NUCLEOTIDE SEQUENCE [LARGE SCALE GENOMIC DNA]</scope>
    <source>
        <strain evidence="2 3">NBRC 104335</strain>
    </source>
</reference>
<comment type="caution">
    <text evidence="2">The sequence shown here is derived from an EMBL/GenBank/DDBJ whole genome shotgun (WGS) entry which is preliminary data.</text>
</comment>
<keyword evidence="1" id="KW-0472">Membrane</keyword>
<dbReference type="PANTHER" id="PTHR40115:SF1">
    <property type="entry name" value="INNER MEMBRANE PROTEIN WITH PEPSY TM HELIX"/>
    <property type="match status" value="1"/>
</dbReference>